<keyword evidence="1" id="KW-1133">Transmembrane helix</keyword>
<reference evidence="2 3" key="1">
    <citation type="journal article" date="2019" name="Sci. Rep.">
        <title>Nanopore sequencing improves the draft genome of the human pathogenic amoeba Naegleria fowleri.</title>
        <authorList>
            <person name="Liechti N."/>
            <person name="Schurch N."/>
            <person name="Bruggmann R."/>
            <person name="Wittwer M."/>
        </authorList>
    </citation>
    <scope>NUCLEOTIDE SEQUENCE [LARGE SCALE GENOMIC DNA]</scope>
    <source>
        <strain evidence="2 3">ATCC 30894</strain>
    </source>
</reference>
<dbReference type="VEuPathDB" id="AmoebaDB:NF0022230"/>
<keyword evidence="3" id="KW-1185">Reference proteome</keyword>
<gene>
    <name evidence="2" type="ORF">FDP41_006538</name>
</gene>
<accession>A0A6A5BIB2</accession>
<protein>
    <submittedName>
        <fullName evidence="2">Uncharacterized protein</fullName>
    </submittedName>
</protein>
<evidence type="ECO:0000313" key="2">
    <source>
        <dbReference type="EMBL" id="KAF0974506.1"/>
    </source>
</evidence>
<feature type="transmembrane region" description="Helical" evidence="1">
    <location>
        <begin position="98"/>
        <end position="119"/>
    </location>
</feature>
<feature type="transmembrane region" description="Helical" evidence="1">
    <location>
        <begin position="220"/>
        <end position="242"/>
    </location>
</feature>
<sequence>MSTHHLSKTNHMIQNMITQSESFHPSVSPKIISSIHALTLVVLILLVAFRFLISKWMKHSFRIFQFILVVFSCTFSVVSLSILIFIQMTHVVNEQNLILFRLLLGGVCMLIPGAISIVFEREHQPKTPFQWNFQEGLKQFVECSKIIIKDKITYFGISTILFLQIVIPLVSIILIPGVKISSSSSYLRRFISELLSNMPSNESSSTTHTLLTQLENDQFFTFYLVIIATSLLNLGLNGFFGYGEEKCWIEYLWNQYWNSFLQKNDKNYILERLKGPYIFKFIKISLWIGFVHGLWHAPLILLGHNYGIPETNSPNWKGVWMMTASCTFLSPLLCFFHITEPIIELFCFV</sequence>
<keyword evidence="1" id="KW-0812">Transmembrane</keyword>
<feature type="transmembrane region" description="Helical" evidence="1">
    <location>
        <begin position="318"/>
        <end position="338"/>
    </location>
</feature>
<feature type="transmembrane region" description="Helical" evidence="1">
    <location>
        <begin position="31"/>
        <end position="52"/>
    </location>
</feature>
<dbReference type="RefSeq" id="XP_044559219.1">
    <property type="nucleotide sequence ID" value="XM_044710184.1"/>
</dbReference>
<name>A0A6A5BIB2_NAEFO</name>
<dbReference type="EMBL" id="VFQX01000052">
    <property type="protein sequence ID" value="KAF0974506.1"/>
    <property type="molecule type" value="Genomic_DNA"/>
</dbReference>
<dbReference type="VEuPathDB" id="AmoebaDB:NfTy_089180"/>
<feature type="transmembrane region" description="Helical" evidence="1">
    <location>
        <begin position="64"/>
        <end position="86"/>
    </location>
</feature>
<dbReference type="AlphaFoldDB" id="A0A6A5BIB2"/>
<feature type="transmembrane region" description="Helical" evidence="1">
    <location>
        <begin position="154"/>
        <end position="178"/>
    </location>
</feature>
<dbReference type="GeneID" id="68113756"/>
<proteinExistence type="predicted"/>
<dbReference type="OrthoDB" id="9981470at2759"/>
<dbReference type="Proteomes" id="UP000444721">
    <property type="component" value="Unassembled WGS sequence"/>
</dbReference>
<evidence type="ECO:0000313" key="3">
    <source>
        <dbReference type="Proteomes" id="UP000444721"/>
    </source>
</evidence>
<feature type="transmembrane region" description="Helical" evidence="1">
    <location>
        <begin position="284"/>
        <end position="306"/>
    </location>
</feature>
<evidence type="ECO:0000256" key="1">
    <source>
        <dbReference type="SAM" id="Phobius"/>
    </source>
</evidence>
<dbReference type="VEuPathDB" id="AmoebaDB:FDP41_006538"/>
<comment type="caution">
    <text evidence="2">The sequence shown here is derived from an EMBL/GenBank/DDBJ whole genome shotgun (WGS) entry which is preliminary data.</text>
</comment>
<organism evidence="2 3">
    <name type="scientific">Naegleria fowleri</name>
    <name type="common">Brain eating amoeba</name>
    <dbReference type="NCBI Taxonomy" id="5763"/>
    <lineage>
        <taxon>Eukaryota</taxon>
        <taxon>Discoba</taxon>
        <taxon>Heterolobosea</taxon>
        <taxon>Tetramitia</taxon>
        <taxon>Eutetramitia</taxon>
        <taxon>Vahlkampfiidae</taxon>
        <taxon>Naegleria</taxon>
    </lineage>
</organism>
<keyword evidence="1" id="KW-0472">Membrane</keyword>